<evidence type="ECO:0000256" key="3">
    <source>
        <dbReference type="PIRSR" id="PIRSR600183-50"/>
    </source>
</evidence>
<dbReference type="SUPFAM" id="SSF51419">
    <property type="entry name" value="PLP-binding barrel"/>
    <property type="match status" value="1"/>
</dbReference>
<dbReference type="Pfam" id="PF02784">
    <property type="entry name" value="Orn_Arg_deC_N"/>
    <property type="match status" value="1"/>
</dbReference>
<dbReference type="AlphaFoldDB" id="A0A4R4A6Y6"/>
<gene>
    <name evidence="5" type="ORF">EDC29_110127</name>
</gene>
<organism evidence="5 6">
    <name type="scientific">Marichromatium gracile</name>
    <name type="common">Chromatium gracile</name>
    <dbReference type="NCBI Taxonomy" id="1048"/>
    <lineage>
        <taxon>Bacteria</taxon>
        <taxon>Pseudomonadati</taxon>
        <taxon>Pseudomonadota</taxon>
        <taxon>Gammaproteobacteria</taxon>
        <taxon>Chromatiales</taxon>
        <taxon>Chromatiaceae</taxon>
        <taxon>Marichromatium</taxon>
    </lineage>
</organism>
<dbReference type="InterPro" id="IPR000183">
    <property type="entry name" value="Orn/DAP/Arg_de-COase"/>
</dbReference>
<dbReference type="PRINTS" id="PR01179">
    <property type="entry name" value="ODADCRBXLASE"/>
</dbReference>
<keyword evidence="2 3" id="KW-0663">Pyridoxal phosphate</keyword>
<dbReference type="GO" id="GO:0006596">
    <property type="term" value="P:polyamine biosynthetic process"/>
    <property type="evidence" value="ECO:0007669"/>
    <property type="project" value="InterPro"/>
</dbReference>
<evidence type="ECO:0000256" key="1">
    <source>
        <dbReference type="ARBA" id="ARBA00001933"/>
    </source>
</evidence>
<dbReference type="Gene3D" id="3.20.20.10">
    <property type="entry name" value="Alanine racemase"/>
    <property type="match status" value="1"/>
</dbReference>
<dbReference type="InterPro" id="IPR009006">
    <property type="entry name" value="Ala_racemase/Decarboxylase_C"/>
</dbReference>
<comment type="cofactor">
    <cofactor evidence="1 3">
        <name>pyridoxal 5'-phosphate</name>
        <dbReference type="ChEBI" id="CHEBI:597326"/>
    </cofactor>
</comment>
<reference evidence="5 6" key="1">
    <citation type="submission" date="2019-03" db="EMBL/GenBank/DDBJ databases">
        <title>Genomic Encyclopedia of Type Strains, Phase IV (KMG-IV): sequencing the most valuable type-strain genomes for metagenomic binning, comparative biology and taxonomic classification.</title>
        <authorList>
            <person name="Goeker M."/>
        </authorList>
    </citation>
    <scope>NUCLEOTIDE SEQUENCE [LARGE SCALE GENOMIC DNA]</scope>
    <source>
        <strain evidence="5 6">DSM 203</strain>
    </source>
</reference>
<evidence type="ECO:0000256" key="2">
    <source>
        <dbReference type="ARBA" id="ARBA00022898"/>
    </source>
</evidence>
<dbReference type="Proteomes" id="UP000295247">
    <property type="component" value="Unassembled WGS sequence"/>
</dbReference>
<feature type="active site" description="Proton donor" evidence="3">
    <location>
        <position position="350"/>
    </location>
</feature>
<dbReference type="InterPro" id="IPR022644">
    <property type="entry name" value="De-COase2_N"/>
</dbReference>
<dbReference type="PRINTS" id="PR01182">
    <property type="entry name" value="ORNDCRBXLASE"/>
</dbReference>
<feature type="domain" description="Orn/DAP/Arg decarboxylase 2 N-terminal" evidence="4">
    <location>
        <begin position="37"/>
        <end position="282"/>
    </location>
</feature>
<sequence length="431" mass="45815">MTGGMSIPPLPDGWRDQVRQAADSFGTPLFVYFYDAMEARLAALRAALPDGAHLYYSAKANPNPFILRFYADRGLGVEVASLGEFSTASRADVPAGRIIFVGPAKTDEELSAAAAAGVEAVVVESVTELARLARLASGDAPVSVALRLDLGRSGGRLAMSGETQFGMNAEEAWRVLGSANSLPSLRIVGLHTYAGTQQKSVEEVAATCRALMEQAARLQEGTPARLTFLDFGGGFGTPVRARDPSPEWSGLRAALAPHVAEYRKRHPWTVRMAFESGRFLMAPAGILVTTVQDVKTKNTRRFALLDGGIAQFGFDDHYRGTRPPVIEVLASADVPTRAPPGKATLCGPLCTPADRIASEIDLPPLRRGDRVCVFNTGAYGLTGNPGLFLGRGFAAEAAVTANGIHLIRRRFTAAEFTALTVPLHAAPGEVT</sequence>
<comment type="caution">
    <text evidence="5">The sequence shown here is derived from an EMBL/GenBank/DDBJ whole genome shotgun (WGS) entry which is preliminary data.</text>
</comment>
<dbReference type="SUPFAM" id="SSF50621">
    <property type="entry name" value="Alanine racemase C-terminal domain-like"/>
    <property type="match status" value="1"/>
</dbReference>
<dbReference type="GO" id="GO:0009089">
    <property type="term" value="P:lysine biosynthetic process via diaminopimelate"/>
    <property type="evidence" value="ECO:0007669"/>
    <property type="project" value="TreeGrafter"/>
</dbReference>
<dbReference type="Gene3D" id="2.40.37.10">
    <property type="entry name" value="Lyase, Ornithine Decarboxylase, Chain A, domain 1"/>
    <property type="match status" value="1"/>
</dbReference>
<evidence type="ECO:0000259" key="4">
    <source>
        <dbReference type="Pfam" id="PF02784"/>
    </source>
</evidence>
<dbReference type="EMBL" id="SMDC01000010">
    <property type="protein sequence ID" value="TCW34577.1"/>
    <property type="molecule type" value="Genomic_DNA"/>
</dbReference>
<dbReference type="GO" id="GO:0008836">
    <property type="term" value="F:diaminopimelate decarboxylase activity"/>
    <property type="evidence" value="ECO:0007669"/>
    <property type="project" value="TreeGrafter"/>
</dbReference>
<name>A0A4R4A6Y6_MARGR</name>
<dbReference type="InterPro" id="IPR029066">
    <property type="entry name" value="PLP-binding_barrel"/>
</dbReference>
<dbReference type="InterPro" id="IPR002433">
    <property type="entry name" value="Orn_de-COase"/>
</dbReference>
<evidence type="ECO:0000313" key="5">
    <source>
        <dbReference type="EMBL" id="TCW34577.1"/>
    </source>
</evidence>
<dbReference type="PANTHER" id="PTHR43727">
    <property type="entry name" value="DIAMINOPIMELATE DECARBOXYLASE"/>
    <property type="match status" value="1"/>
</dbReference>
<protein>
    <submittedName>
        <fullName evidence="5">Diaminopimelate decarboxylase</fullName>
    </submittedName>
</protein>
<evidence type="ECO:0000313" key="6">
    <source>
        <dbReference type="Proteomes" id="UP000295247"/>
    </source>
</evidence>
<dbReference type="RefSeq" id="WP_132230339.1">
    <property type="nucleotide sequence ID" value="NZ_NRRH01000048.1"/>
</dbReference>
<proteinExistence type="predicted"/>
<accession>A0A4R4A6Y6</accession>
<feature type="modified residue" description="N6-(pyridoxal phosphate)lysine" evidence="3">
    <location>
        <position position="59"/>
    </location>
</feature>
<dbReference type="PANTHER" id="PTHR43727:SF2">
    <property type="entry name" value="GROUP IV DECARBOXYLASE"/>
    <property type="match status" value="1"/>
</dbReference>